<dbReference type="PANTHER" id="PTHR31760:SF0">
    <property type="entry name" value="S-ADENOSYL-L-METHIONINE-DEPENDENT METHYLTRANSFERASES SUPERFAMILY PROTEIN"/>
    <property type="match status" value="1"/>
</dbReference>
<keyword evidence="5 6" id="KW-0949">S-adenosyl-L-methionine</keyword>
<comment type="subcellular location">
    <subcellularLocation>
        <location evidence="6">Cytoplasm</location>
    </subcellularLocation>
</comment>
<evidence type="ECO:0000256" key="2">
    <source>
        <dbReference type="ARBA" id="ARBA00022552"/>
    </source>
</evidence>
<dbReference type="EMBL" id="VSLA01000006">
    <property type="protein sequence ID" value="TYC87231.1"/>
    <property type="molecule type" value="Genomic_DNA"/>
</dbReference>
<evidence type="ECO:0000256" key="5">
    <source>
        <dbReference type="ARBA" id="ARBA00022691"/>
    </source>
</evidence>
<evidence type="ECO:0000256" key="3">
    <source>
        <dbReference type="ARBA" id="ARBA00022603"/>
    </source>
</evidence>
<dbReference type="AlphaFoldDB" id="A0A5D0WU24"/>
<comment type="function">
    <text evidence="6">Specifically methylates the N7 position of a guanine in 16S rRNA.</text>
</comment>
<accession>A0A5D0WU24</accession>
<protein>
    <recommendedName>
        <fullName evidence="6">Ribosomal RNA small subunit methyltransferase G</fullName>
        <ecNumber evidence="6">2.1.1.-</ecNumber>
    </recommendedName>
    <alternativeName>
        <fullName evidence="6">16S rRNA 7-methylguanosine methyltransferase</fullName>
        <shortName evidence="6">16S rRNA m7G methyltransferase</shortName>
    </alternativeName>
</protein>
<dbReference type="GO" id="GO:0070043">
    <property type="term" value="F:rRNA (guanine-N7-)-methyltransferase activity"/>
    <property type="evidence" value="ECO:0007669"/>
    <property type="project" value="UniProtKB-UniRule"/>
</dbReference>
<dbReference type="RefSeq" id="WP_148636999.1">
    <property type="nucleotide sequence ID" value="NZ_VSLA01000006.1"/>
</dbReference>
<keyword evidence="3 6" id="KW-0489">Methyltransferase</keyword>
<dbReference type="InterPro" id="IPR003682">
    <property type="entry name" value="rRNA_ssu_MeTfrase_G"/>
</dbReference>
<dbReference type="EC" id="2.1.1.-" evidence="6"/>
<dbReference type="HAMAP" id="MF_00074">
    <property type="entry name" value="16SrRNA_methyltr_G"/>
    <property type="match status" value="1"/>
</dbReference>
<feature type="binding site" evidence="6">
    <location>
        <begin position="101"/>
        <end position="103"/>
    </location>
    <ligand>
        <name>S-adenosyl-L-methionine</name>
        <dbReference type="ChEBI" id="CHEBI:59789"/>
    </ligand>
</feature>
<evidence type="ECO:0000256" key="1">
    <source>
        <dbReference type="ARBA" id="ARBA00022490"/>
    </source>
</evidence>
<dbReference type="FunFam" id="3.40.50.150:FF:000041">
    <property type="entry name" value="Ribosomal RNA small subunit methyltransferase G"/>
    <property type="match status" value="1"/>
</dbReference>
<gene>
    <name evidence="6 7" type="primary">rsmG</name>
    <name evidence="7" type="ORF">FXB42_04970</name>
</gene>
<dbReference type="Pfam" id="PF02527">
    <property type="entry name" value="GidB"/>
    <property type="match status" value="1"/>
</dbReference>
<feature type="binding site" evidence="6">
    <location>
        <position position="148"/>
    </location>
    <ligand>
        <name>S-adenosyl-L-methionine</name>
        <dbReference type="ChEBI" id="CHEBI:59789"/>
    </ligand>
</feature>
<evidence type="ECO:0000256" key="6">
    <source>
        <dbReference type="HAMAP-Rule" id="MF_00074"/>
    </source>
</evidence>
<evidence type="ECO:0000313" key="7">
    <source>
        <dbReference type="EMBL" id="TYC87231.1"/>
    </source>
</evidence>
<dbReference type="GO" id="GO:0005829">
    <property type="term" value="C:cytosol"/>
    <property type="evidence" value="ECO:0007669"/>
    <property type="project" value="TreeGrafter"/>
</dbReference>
<keyword evidence="1 6" id="KW-0963">Cytoplasm</keyword>
<comment type="similarity">
    <text evidence="6">Belongs to the methyltransferase superfamily. RNA methyltransferase RsmG family.</text>
</comment>
<feature type="binding site" evidence="6">
    <location>
        <position position="78"/>
    </location>
    <ligand>
        <name>S-adenosyl-L-methionine</name>
        <dbReference type="ChEBI" id="CHEBI:59789"/>
    </ligand>
</feature>
<dbReference type="NCBIfam" id="TIGR00138">
    <property type="entry name" value="rsmG_gidB"/>
    <property type="match status" value="1"/>
</dbReference>
<dbReference type="Proteomes" id="UP000322619">
    <property type="component" value="Unassembled WGS sequence"/>
</dbReference>
<dbReference type="PANTHER" id="PTHR31760">
    <property type="entry name" value="S-ADENOSYL-L-METHIONINE-DEPENDENT METHYLTRANSFERASES SUPERFAMILY PROTEIN"/>
    <property type="match status" value="1"/>
</dbReference>
<sequence length="243" mass="27414">MNKRIEELIHRGKTAEIIINEIQAEKLIAYMDQLLERNKQINLTRITDEDEFIRLHLLDSLTLLKLIKNPRISILDVGTGGGFPGIPLAIMLEEAKITLMDSTNKKLNVVQSIASELGINNINTLHGRAEELGQDHRYREKYEVVASRAVANLTLLSEYCLPLTKVGGQFLSMKGRDYQEELNAAQIPIDVLGGKITTIEKGLLLQSEFVHVIINIKKVKPTPANFPRIHGKIKKEAFPIQYK</sequence>
<name>A0A5D0WU24_9FIRM</name>
<keyword evidence="2 6" id="KW-0698">rRNA processing</keyword>
<reference evidence="7 8" key="1">
    <citation type="submission" date="2019-08" db="EMBL/GenBank/DDBJ databases">
        <title>Isolation and enrichment of carboxydotrophic bacteria from anaerobic sludge for the production of bio-based chemicals from syngas.</title>
        <authorList>
            <person name="Antares A.L."/>
            <person name="Moreira J."/>
            <person name="Diender M."/>
            <person name="Parshina S.N."/>
            <person name="Stams A.J.M."/>
            <person name="Alves M."/>
            <person name="Alves J.I."/>
            <person name="Sousa D.Z."/>
        </authorList>
    </citation>
    <scope>NUCLEOTIDE SEQUENCE [LARGE SCALE GENOMIC DNA]</scope>
    <source>
        <strain evidence="7 8">JM</strain>
    </source>
</reference>
<dbReference type="Gene3D" id="3.40.50.150">
    <property type="entry name" value="Vaccinia Virus protein VP39"/>
    <property type="match status" value="1"/>
</dbReference>
<proteinExistence type="inferred from homology"/>
<comment type="caution">
    <text evidence="7">The sequence shown here is derived from an EMBL/GenBank/DDBJ whole genome shotgun (WGS) entry which is preliminary data.</text>
</comment>
<evidence type="ECO:0000256" key="4">
    <source>
        <dbReference type="ARBA" id="ARBA00022679"/>
    </source>
</evidence>
<dbReference type="InterPro" id="IPR029063">
    <property type="entry name" value="SAM-dependent_MTases_sf"/>
</dbReference>
<keyword evidence="4 6" id="KW-0808">Transferase</keyword>
<dbReference type="CDD" id="cd02440">
    <property type="entry name" value="AdoMet_MTases"/>
    <property type="match status" value="1"/>
</dbReference>
<feature type="binding site" evidence="6">
    <location>
        <begin position="129"/>
        <end position="130"/>
    </location>
    <ligand>
        <name>S-adenosyl-L-methionine</name>
        <dbReference type="ChEBI" id="CHEBI:59789"/>
    </ligand>
</feature>
<dbReference type="SUPFAM" id="SSF53335">
    <property type="entry name" value="S-adenosyl-L-methionine-dependent methyltransferases"/>
    <property type="match status" value="1"/>
</dbReference>
<organism evidence="7 8">
    <name type="scientific">Acetobacterium wieringae</name>
    <dbReference type="NCBI Taxonomy" id="52694"/>
    <lineage>
        <taxon>Bacteria</taxon>
        <taxon>Bacillati</taxon>
        <taxon>Bacillota</taxon>
        <taxon>Clostridia</taxon>
        <taxon>Eubacteriales</taxon>
        <taxon>Eubacteriaceae</taxon>
        <taxon>Acetobacterium</taxon>
    </lineage>
</organism>
<feature type="binding site" evidence="6">
    <location>
        <position position="83"/>
    </location>
    <ligand>
        <name>S-adenosyl-L-methionine</name>
        <dbReference type="ChEBI" id="CHEBI:59789"/>
    </ligand>
</feature>
<evidence type="ECO:0000313" key="8">
    <source>
        <dbReference type="Proteomes" id="UP000322619"/>
    </source>
</evidence>